<dbReference type="AlphaFoldDB" id="A0AAJ7J1S9"/>
<dbReference type="GO" id="GO:0008047">
    <property type="term" value="F:enzyme activator activity"/>
    <property type="evidence" value="ECO:0007669"/>
    <property type="project" value="InterPro"/>
</dbReference>
<proteinExistence type="predicted"/>
<feature type="signal peptide" evidence="1">
    <location>
        <begin position="1"/>
        <end position="15"/>
    </location>
</feature>
<dbReference type="RefSeq" id="XP_017882126.1">
    <property type="nucleotide sequence ID" value="XM_018026637.2"/>
</dbReference>
<evidence type="ECO:0000313" key="3">
    <source>
        <dbReference type="RefSeq" id="XP_017882126.1"/>
    </source>
</evidence>
<name>A0AAJ7J1S9_9HYME</name>
<gene>
    <name evidence="3" type="primary">LOC108626139</name>
</gene>
<reference evidence="3" key="1">
    <citation type="submission" date="2025-08" db="UniProtKB">
        <authorList>
            <consortium name="RefSeq"/>
        </authorList>
    </citation>
    <scope>IDENTIFICATION</scope>
    <source>
        <tissue evidence="3">Whole body</tissue>
    </source>
</reference>
<sequence length="225" mass="26381">MFILTCFLLFVATECSYVVINSKSSNVTFRYFDGIHGESDLHECEMNEACSVIHNRFWASSLTERLCRCRNGKECPWQWTKELGNTSVSLNNRSHIEFCISIAELDACTHTQEAIKIYGKSDRNNSYLIPQNATVNCICPESHYWRLQKYTYGNNDLITQTFKCVKKRMCYSYEFCGHIRSDLYSTYYRCTCPENHLCIFKDRERENVQELFYSGPAYKGYCLPF</sequence>
<dbReference type="Gene3D" id="2.20.20.160">
    <property type="match status" value="1"/>
</dbReference>
<dbReference type="PROSITE" id="PS00121">
    <property type="entry name" value="COLIPASE_1"/>
    <property type="match status" value="1"/>
</dbReference>
<feature type="chain" id="PRO_5042523527" evidence="1">
    <location>
        <begin position="16"/>
        <end position="225"/>
    </location>
</feature>
<dbReference type="GeneID" id="108626139"/>
<dbReference type="GO" id="GO:0005576">
    <property type="term" value="C:extracellular region"/>
    <property type="evidence" value="ECO:0007669"/>
    <property type="project" value="InterPro"/>
</dbReference>
<keyword evidence="1" id="KW-0732">Signal</keyword>
<dbReference type="KEGG" id="ccal:108626139"/>
<evidence type="ECO:0000313" key="2">
    <source>
        <dbReference type="Proteomes" id="UP000694925"/>
    </source>
</evidence>
<evidence type="ECO:0000256" key="1">
    <source>
        <dbReference type="SAM" id="SignalP"/>
    </source>
</evidence>
<dbReference type="GO" id="GO:0016042">
    <property type="term" value="P:lipid catabolic process"/>
    <property type="evidence" value="ECO:0007669"/>
    <property type="project" value="InterPro"/>
</dbReference>
<dbReference type="GO" id="GO:0007586">
    <property type="term" value="P:digestion"/>
    <property type="evidence" value="ECO:0007669"/>
    <property type="project" value="InterPro"/>
</dbReference>
<dbReference type="InterPro" id="IPR017915">
    <property type="entry name" value="Colipase_CS"/>
</dbReference>
<dbReference type="Proteomes" id="UP000694925">
    <property type="component" value="Unplaced"/>
</dbReference>
<keyword evidence="2" id="KW-1185">Reference proteome</keyword>
<accession>A0AAJ7J1S9</accession>
<protein>
    <submittedName>
        <fullName evidence="3">Uncharacterized protein LOC108626139</fullName>
    </submittedName>
</protein>
<organism evidence="2 3">
    <name type="scientific">Ceratina calcarata</name>
    <dbReference type="NCBI Taxonomy" id="156304"/>
    <lineage>
        <taxon>Eukaryota</taxon>
        <taxon>Metazoa</taxon>
        <taxon>Ecdysozoa</taxon>
        <taxon>Arthropoda</taxon>
        <taxon>Hexapoda</taxon>
        <taxon>Insecta</taxon>
        <taxon>Pterygota</taxon>
        <taxon>Neoptera</taxon>
        <taxon>Endopterygota</taxon>
        <taxon>Hymenoptera</taxon>
        <taxon>Apocrita</taxon>
        <taxon>Aculeata</taxon>
        <taxon>Apoidea</taxon>
        <taxon>Anthophila</taxon>
        <taxon>Apidae</taxon>
        <taxon>Ceratina</taxon>
        <taxon>Zadontomerus</taxon>
    </lineage>
</organism>